<accession>A0A8J2YXJ2</accession>
<dbReference type="CDD" id="cd04088">
    <property type="entry name" value="EFG_mtEFG_II"/>
    <property type="match status" value="1"/>
</dbReference>
<dbReference type="PROSITE" id="PS51722">
    <property type="entry name" value="G_TR_2"/>
    <property type="match status" value="1"/>
</dbReference>
<keyword evidence="3" id="KW-0342">GTP-binding</keyword>
<evidence type="ECO:0000256" key="2">
    <source>
        <dbReference type="ARBA" id="ARBA00022917"/>
    </source>
</evidence>
<keyword evidence="1" id="KW-0547">Nucleotide-binding</keyword>
<dbReference type="SUPFAM" id="SSF52540">
    <property type="entry name" value="P-loop containing nucleoside triphosphate hydrolases"/>
    <property type="match status" value="1"/>
</dbReference>
<keyword evidence="6" id="KW-1185">Reference proteome</keyword>
<gene>
    <name evidence="5" type="ORF">GCM10011611_39810</name>
</gene>
<dbReference type="GO" id="GO:0032790">
    <property type="term" value="P:ribosome disassembly"/>
    <property type="evidence" value="ECO:0007669"/>
    <property type="project" value="TreeGrafter"/>
</dbReference>
<dbReference type="Pfam" id="PF00009">
    <property type="entry name" value="GTP_EFTU"/>
    <property type="match status" value="1"/>
</dbReference>
<organism evidence="5 6">
    <name type="scientific">Aliidongia dinghuensis</name>
    <dbReference type="NCBI Taxonomy" id="1867774"/>
    <lineage>
        <taxon>Bacteria</taxon>
        <taxon>Pseudomonadati</taxon>
        <taxon>Pseudomonadota</taxon>
        <taxon>Alphaproteobacteria</taxon>
        <taxon>Rhodospirillales</taxon>
        <taxon>Dongiaceae</taxon>
        <taxon>Aliidongia</taxon>
    </lineage>
</organism>
<sequence>MPRTIPLDRYRNIGILARLDAGRTTVTERILAVADRPDAAATGARAALGMPAWVEQDNERQITLTSAATSCVWRDCRITIVELPASRRNDDQALAVLDGTVLVIDGVGGVTDGVAALFDEIEAQGLARLVFVNKLDLEGADLSAVVAAIAARGTAKPVLLQLPIGAGAGLRGIVDLIEMRATLWRTAGHDAPAEEVEIPSDLLAAAQLARAEIGVAVGAKGADVVALRQAVKVAVRSGMVVPVLCGSAFRNRGVRRLLDAVVDFLPAPSDMAAHAGVAADGHRVERRPADDEPFSGVAFQTVDDPMSGRLTFVRIYSGVVATGSSMLNSVTASPEKIGRMVRMHANHAEEIKEARAGDIVALAGLEHTTTGDTLCDPDAPVILERMPATAGRAGH</sequence>
<evidence type="ECO:0000256" key="1">
    <source>
        <dbReference type="ARBA" id="ARBA00022741"/>
    </source>
</evidence>
<dbReference type="SUPFAM" id="SSF50447">
    <property type="entry name" value="Translation proteins"/>
    <property type="match status" value="1"/>
</dbReference>
<dbReference type="Pfam" id="PF22042">
    <property type="entry name" value="EF-G_D2"/>
    <property type="match status" value="1"/>
</dbReference>
<dbReference type="GO" id="GO:0006412">
    <property type="term" value="P:translation"/>
    <property type="evidence" value="ECO:0007669"/>
    <property type="project" value="UniProtKB-KW"/>
</dbReference>
<dbReference type="FunFam" id="2.40.30.10:FF:000006">
    <property type="entry name" value="Elongation factor G"/>
    <property type="match status" value="1"/>
</dbReference>
<dbReference type="AlphaFoldDB" id="A0A8J2YXJ2"/>
<evidence type="ECO:0000256" key="3">
    <source>
        <dbReference type="ARBA" id="ARBA00023134"/>
    </source>
</evidence>
<dbReference type="GO" id="GO:0005525">
    <property type="term" value="F:GTP binding"/>
    <property type="evidence" value="ECO:0007669"/>
    <property type="project" value="UniProtKB-KW"/>
</dbReference>
<dbReference type="EMBL" id="BMJQ01000010">
    <property type="protein sequence ID" value="GGF29795.1"/>
    <property type="molecule type" value="Genomic_DNA"/>
</dbReference>
<reference evidence="5" key="1">
    <citation type="journal article" date="2014" name="Int. J. Syst. Evol. Microbiol.">
        <title>Complete genome sequence of Corynebacterium casei LMG S-19264T (=DSM 44701T), isolated from a smear-ripened cheese.</title>
        <authorList>
            <consortium name="US DOE Joint Genome Institute (JGI-PGF)"/>
            <person name="Walter F."/>
            <person name="Albersmeier A."/>
            <person name="Kalinowski J."/>
            <person name="Ruckert C."/>
        </authorList>
    </citation>
    <scope>NUCLEOTIDE SEQUENCE</scope>
    <source>
        <strain evidence="5">CGMCC 1.15725</strain>
    </source>
</reference>
<evidence type="ECO:0000313" key="5">
    <source>
        <dbReference type="EMBL" id="GGF29795.1"/>
    </source>
</evidence>
<dbReference type="RefSeq" id="WP_189048971.1">
    <property type="nucleotide sequence ID" value="NZ_BMJQ01000010.1"/>
</dbReference>
<name>A0A8J2YXJ2_9PROT</name>
<dbReference type="PANTHER" id="PTHR43261">
    <property type="entry name" value="TRANSLATION ELONGATION FACTOR G-RELATED"/>
    <property type="match status" value="1"/>
</dbReference>
<dbReference type="InterPro" id="IPR009000">
    <property type="entry name" value="Transl_B-barrel_sf"/>
</dbReference>
<dbReference type="Proteomes" id="UP000646365">
    <property type="component" value="Unassembled WGS sequence"/>
</dbReference>
<dbReference type="Gene3D" id="3.40.50.300">
    <property type="entry name" value="P-loop containing nucleotide triphosphate hydrolases"/>
    <property type="match status" value="1"/>
</dbReference>
<dbReference type="InterPro" id="IPR053905">
    <property type="entry name" value="EF-G-like_DII"/>
</dbReference>
<feature type="domain" description="Tr-type G" evidence="4">
    <location>
        <begin position="8"/>
        <end position="269"/>
    </location>
</feature>
<dbReference type="Gene3D" id="2.40.30.10">
    <property type="entry name" value="Translation factors"/>
    <property type="match status" value="1"/>
</dbReference>
<proteinExistence type="predicted"/>
<protein>
    <recommendedName>
        <fullName evidence="4">Tr-type G domain-containing protein</fullName>
    </recommendedName>
</protein>
<comment type="caution">
    <text evidence="5">The sequence shown here is derived from an EMBL/GenBank/DDBJ whole genome shotgun (WGS) entry which is preliminary data.</text>
</comment>
<keyword evidence="2" id="KW-0648">Protein biosynthesis</keyword>
<reference evidence="5" key="2">
    <citation type="submission" date="2020-09" db="EMBL/GenBank/DDBJ databases">
        <authorList>
            <person name="Sun Q."/>
            <person name="Zhou Y."/>
        </authorList>
    </citation>
    <scope>NUCLEOTIDE SEQUENCE</scope>
    <source>
        <strain evidence="5">CGMCC 1.15725</strain>
    </source>
</reference>
<evidence type="ECO:0000313" key="6">
    <source>
        <dbReference type="Proteomes" id="UP000646365"/>
    </source>
</evidence>
<dbReference type="PANTHER" id="PTHR43261:SF1">
    <property type="entry name" value="RIBOSOME-RELEASING FACTOR 2, MITOCHONDRIAL"/>
    <property type="match status" value="1"/>
</dbReference>
<dbReference type="PRINTS" id="PR00315">
    <property type="entry name" value="ELONGATNFCT"/>
</dbReference>
<dbReference type="GO" id="GO:0003924">
    <property type="term" value="F:GTPase activity"/>
    <property type="evidence" value="ECO:0007669"/>
    <property type="project" value="InterPro"/>
</dbReference>
<dbReference type="InterPro" id="IPR027417">
    <property type="entry name" value="P-loop_NTPase"/>
</dbReference>
<evidence type="ECO:0000259" key="4">
    <source>
        <dbReference type="PROSITE" id="PS51722"/>
    </source>
</evidence>
<dbReference type="InterPro" id="IPR000795">
    <property type="entry name" value="T_Tr_GTP-bd_dom"/>
</dbReference>